<dbReference type="Proteomes" id="UP000619838">
    <property type="component" value="Unassembled WGS sequence"/>
</dbReference>
<organism evidence="3 4">
    <name type="scientific">Prosthecochloris ethylica</name>
    <dbReference type="NCBI Taxonomy" id="2743976"/>
    <lineage>
        <taxon>Bacteria</taxon>
        <taxon>Pseudomonadati</taxon>
        <taxon>Chlorobiota</taxon>
        <taxon>Chlorobiia</taxon>
        <taxon>Chlorobiales</taxon>
        <taxon>Chlorobiaceae</taxon>
        <taxon>Prosthecochloris</taxon>
    </lineage>
</organism>
<evidence type="ECO:0000256" key="1">
    <source>
        <dbReference type="ARBA" id="ARBA00022679"/>
    </source>
</evidence>
<dbReference type="RefSeq" id="WP_175186992.1">
    <property type="nucleotide sequence ID" value="NZ_JABVZQ010000003.1"/>
</dbReference>
<gene>
    <name evidence="3" type="ORF">INT08_05015</name>
</gene>
<dbReference type="InterPro" id="IPR041698">
    <property type="entry name" value="Methyltransf_25"/>
</dbReference>
<evidence type="ECO:0000313" key="3">
    <source>
        <dbReference type="EMBL" id="MBF0636539.1"/>
    </source>
</evidence>
<accession>A0ABR9XRI9</accession>
<dbReference type="GO" id="GO:0008168">
    <property type="term" value="F:methyltransferase activity"/>
    <property type="evidence" value="ECO:0007669"/>
    <property type="project" value="UniProtKB-KW"/>
</dbReference>
<protein>
    <submittedName>
        <fullName evidence="3">Class I SAM-dependent methyltransferase</fullName>
    </submittedName>
</protein>
<dbReference type="CDD" id="cd02440">
    <property type="entry name" value="AdoMet_MTases"/>
    <property type="match status" value="1"/>
</dbReference>
<evidence type="ECO:0000259" key="2">
    <source>
        <dbReference type="Pfam" id="PF13649"/>
    </source>
</evidence>
<evidence type="ECO:0000313" key="4">
    <source>
        <dbReference type="Proteomes" id="UP000619838"/>
    </source>
</evidence>
<keyword evidence="4" id="KW-1185">Reference proteome</keyword>
<keyword evidence="1" id="KW-0808">Transferase</keyword>
<dbReference type="PANTHER" id="PTHR43861">
    <property type="entry name" value="TRANS-ACONITATE 2-METHYLTRANSFERASE-RELATED"/>
    <property type="match status" value="1"/>
</dbReference>
<sequence>MKAGGYEKGYASCDYFWGKKPADFVVKAAELLSGSASLFAIDFGCGDGKNTNYLSSNGFDVTAVDISLVAIENAKKLWDVKNVDWIVSDLRTYEPTKKGNDLVLATGSPHCLSSEEEVSTLIDKMKDSLRSGGFLVLYSFNDEDHDFNGHESDFNPILLPHSWYLKKLNGFKVILESNVTQGDIHPDTNIEHHHSITRILAKKM</sequence>
<feature type="domain" description="Methyltransferase" evidence="2">
    <location>
        <begin position="41"/>
        <end position="133"/>
    </location>
</feature>
<proteinExistence type="predicted"/>
<dbReference type="Gene3D" id="3.40.50.150">
    <property type="entry name" value="Vaccinia Virus protein VP39"/>
    <property type="match status" value="1"/>
</dbReference>
<dbReference type="SUPFAM" id="SSF53335">
    <property type="entry name" value="S-adenosyl-L-methionine-dependent methyltransferases"/>
    <property type="match status" value="1"/>
</dbReference>
<reference evidence="3 4" key="1">
    <citation type="journal article" date="2020" name="Microorganisms">
        <title>Simultaneous Genome Sequencing of Prosthecochloris ethylica and Desulfuromonas acetoxidans within a Syntrophic Mixture Reveals Unique Pili and Protein Interactions.</title>
        <authorList>
            <person name="Kyndt J.A."/>
            <person name="Van Beeumen J.J."/>
            <person name="Meyer T.E."/>
        </authorList>
    </citation>
    <scope>NUCLEOTIDE SEQUENCE [LARGE SCALE GENOMIC DNA]</scope>
    <source>
        <strain evidence="3 4">N3</strain>
    </source>
</reference>
<dbReference type="Pfam" id="PF13649">
    <property type="entry name" value="Methyltransf_25"/>
    <property type="match status" value="1"/>
</dbReference>
<keyword evidence="3" id="KW-0489">Methyltransferase</keyword>
<dbReference type="EMBL" id="JADGII010000006">
    <property type="protein sequence ID" value="MBF0636539.1"/>
    <property type="molecule type" value="Genomic_DNA"/>
</dbReference>
<dbReference type="InterPro" id="IPR029063">
    <property type="entry name" value="SAM-dependent_MTases_sf"/>
</dbReference>
<comment type="caution">
    <text evidence="3">The sequence shown here is derived from an EMBL/GenBank/DDBJ whole genome shotgun (WGS) entry which is preliminary data.</text>
</comment>
<name>A0ABR9XRI9_9CHLB</name>
<dbReference type="GO" id="GO:0032259">
    <property type="term" value="P:methylation"/>
    <property type="evidence" value="ECO:0007669"/>
    <property type="project" value="UniProtKB-KW"/>
</dbReference>